<keyword evidence="10" id="KW-1185">Reference proteome</keyword>
<accession>A0A9N9TCX4</accession>
<organism evidence="9 10">
    <name type="scientific">Diabrotica balteata</name>
    <name type="common">Banded cucumber beetle</name>
    <dbReference type="NCBI Taxonomy" id="107213"/>
    <lineage>
        <taxon>Eukaryota</taxon>
        <taxon>Metazoa</taxon>
        <taxon>Ecdysozoa</taxon>
        <taxon>Arthropoda</taxon>
        <taxon>Hexapoda</taxon>
        <taxon>Insecta</taxon>
        <taxon>Pterygota</taxon>
        <taxon>Neoptera</taxon>
        <taxon>Endopterygota</taxon>
        <taxon>Coleoptera</taxon>
        <taxon>Polyphaga</taxon>
        <taxon>Cucujiformia</taxon>
        <taxon>Chrysomeloidea</taxon>
        <taxon>Chrysomelidae</taxon>
        <taxon>Galerucinae</taxon>
        <taxon>Diabroticina</taxon>
        <taxon>Diabroticites</taxon>
        <taxon>Diabrotica</taxon>
    </lineage>
</organism>
<dbReference type="OrthoDB" id="6780316at2759"/>
<evidence type="ECO:0000256" key="8">
    <source>
        <dbReference type="SAM" id="Phobius"/>
    </source>
</evidence>
<reference evidence="9" key="1">
    <citation type="submission" date="2022-01" db="EMBL/GenBank/DDBJ databases">
        <authorList>
            <person name="King R."/>
        </authorList>
    </citation>
    <scope>NUCLEOTIDE SEQUENCE</scope>
</reference>
<evidence type="ECO:0000313" key="9">
    <source>
        <dbReference type="EMBL" id="CAG9841116.1"/>
    </source>
</evidence>
<evidence type="ECO:0000256" key="3">
    <source>
        <dbReference type="ARBA" id="ARBA00022692"/>
    </source>
</evidence>
<evidence type="ECO:0000256" key="4">
    <source>
        <dbReference type="ARBA" id="ARBA00022989"/>
    </source>
</evidence>
<dbReference type="AlphaFoldDB" id="A0A9N9TCX4"/>
<evidence type="ECO:0000256" key="1">
    <source>
        <dbReference type="ARBA" id="ARBA00004651"/>
    </source>
</evidence>
<dbReference type="GO" id="GO:0043025">
    <property type="term" value="C:neuronal cell body"/>
    <property type="evidence" value="ECO:0007669"/>
    <property type="project" value="TreeGrafter"/>
</dbReference>
<feature type="transmembrane region" description="Helical" evidence="8">
    <location>
        <begin position="105"/>
        <end position="126"/>
    </location>
</feature>
<name>A0A9N9TCX4_DIABA</name>
<keyword evidence="6" id="KW-0675">Receptor</keyword>
<evidence type="ECO:0000313" key="10">
    <source>
        <dbReference type="Proteomes" id="UP001153709"/>
    </source>
</evidence>
<keyword evidence="4 8" id="KW-1133">Transmembrane helix</keyword>
<dbReference type="GO" id="GO:0030424">
    <property type="term" value="C:axon"/>
    <property type="evidence" value="ECO:0007669"/>
    <property type="project" value="TreeGrafter"/>
</dbReference>
<dbReference type="GO" id="GO:0030425">
    <property type="term" value="C:dendrite"/>
    <property type="evidence" value="ECO:0007669"/>
    <property type="project" value="TreeGrafter"/>
</dbReference>
<dbReference type="PANTHER" id="PTHR21143:SF104">
    <property type="entry name" value="GUSTATORY RECEPTOR 8A-RELATED"/>
    <property type="match status" value="1"/>
</dbReference>
<dbReference type="GO" id="GO:0007165">
    <property type="term" value="P:signal transduction"/>
    <property type="evidence" value="ECO:0007669"/>
    <property type="project" value="UniProtKB-KW"/>
</dbReference>
<dbReference type="GO" id="GO:0008049">
    <property type="term" value="P:male courtship behavior"/>
    <property type="evidence" value="ECO:0007669"/>
    <property type="project" value="TreeGrafter"/>
</dbReference>
<protein>
    <submittedName>
        <fullName evidence="9">Uncharacterized protein</fullName>
    </submittedName>
</protein>
<feature type="transmembrane region" description="Helical" evidence="8">
    <location>
        <begin position="54"/>
        <end position="78"/>
    </location>
</feature>
<dbReference type="InterPro" id="IPR013604">
    <property type="entry name" value="7TM_chemorcpt"/>
</dbReference>
<dbReference type="PANTHER" id="PTHR21143">
    <property type="entry name" value="INVERTEBRATE GUSTATORY RECEPTOR"/>
    <property type="match status" value="1"/>
</dbReference>
<evidence type="ECO:0000256" key="2">
    <source>
        <dbReference type="ARBA" id="ARBA00022475"/>
    </source>
</evidence>
<evidence type="ECO:0000256" key="6">
    <source>
        <dbReference type="ARBA" id="ARBA00023170"/>
    </source>
</evidence>
<evidence type="ECO:0000256" key="7">
    <source>
        <dbReference type="ARBA" id="ARBA00023224"/>
    </source>
</evidence>
<gene>
    <name evidence="9" type="ORF">DIABBA_LOCUS13707</name>
</gene>
<proteinExistence type="predicted"/>
<sequence>MMVVSAFVLEVSRIITKLQDIVTLKLHNFCKYSLENENQVIKDLKLMAKMYKHFCNVTSHINSIFGAQFFLIFSIIFIQSLKNIDEVLTLVYSKDDGLVLKMKQIYIREMLLGATLAVISVSIAIAGDKIEKTGIKITKLCHILEVDIKNPIIRGHVRNLSGYLEKLRPALTLAGFIPINRNIIPLLLSSLTSYAIILIQLKS</sequence>
<keyword evidence="3 8" id="KW-0812">Transmembrane</keyword>
<evidence type="ECO:0000256" key="5">
    <source>
        <dbReference type="ARBA" id="ARBA00023136"/>
    </source>
</evidence>
<dbReference type="Pfam" id="PF08395">
    <property type="entry name" value="7tm_7"/>
    <property type="match status" value="1"/>
</dbReference>
<keyword evidence="7" id="KW-0807">Transducer</keyword>
<dbReference type="GO" id="GO:0005886">
    <property type="term" value="C:plasma membrane"/>
    <property type="evidence" value="ECO:0007669"/>
    <property type="project" value="UniProtKB-SubCell"/>
</dbReference>
<dbReference type="Proteomes" id="UP001153709">
    <property type="component" value="Chromosome 9"/>
</dbReference>
<dbReference type="GO" id="GO:0007635">
    <property type="term" value="P:chemosensory behavior"/>
    <property type="evidence" value="ECO:0007669"/>
    <property type="project" value="TreeGrafter"/>
</dbReference>
<keyword evidence="5 8" id="KW-0472">Membrane</keyword>
<dbReference type="EMBL" id="OU898284">
    <property type="protein sequence ID" value="CAG9841116.1"/>
    <property type="molecule type" value="Genomic_DNA"/>
</dbReference>
<dbReference type="GO" id="GO:0050909">
    <property type="term" value="P:sensory perception of taste"/>
    <property type="evidence" value="ECO:0007669"/>
    <property type="project" value="InterPro"/>
</dbReference>
<comment type="subcellular location">
    <subcellularLocation>
        <location evidence="1">Cell membrane</location>
        <topology evidence="1">Multi-pass membrane protein</topology>
    </subcellularLocation>
</comment>
<keyword evidence="2" id="KW-1003">Cell membrane</keyword>